<reference evidence="9" key="2">
    <citation type="journal article" date="2021" name="PeerJ">
        <title>Extensive microbial diversity within the chicken gut microbiome revealed by metagenomics and culture.</title>
        <authorList>
            <person name="Gilroy R."/>
            <person name="Ravi A."/>
            <person name="Getino M."/>
            <person name="Pursley I."/>
            <person name="Horton D.L."/>
            <person name="Alikhan N.F."/>
            <person name="Baker D."/>
            <person name="Gharbi K."/>
            <person name="Hall N."/>
            <person name="Watson M."/>
            <person name="Adriaenssens E.M."/>
            <person name="Foster-Nyarko E."/>
            <person name="Jarju S."/>
            <person name="Secka A."/>
            <person name="Antonio M."/>
            <person name="Oren A."/>
            <person name="Chaudhuri R.R."/>
            <person name="La Ragione R."/>
            <person name="Hildebrand F."/>
            <person name="Pallen M.J."/>
        </authorList>
    </citation>
    <scope>NUCLEOTIDE SEQUENCE</scope>
    <source>
        <strain evidence="9">CHK181-108</strain>
    </source>
</reference>
<evidence type="ECO:0000256" key="6">
    <source>
        <dbReference type="ARBA" id="ARBA00023136"/>
    </source>
</evidence>
<evidence type="ECO:0000256" key="4">
    <source>
        <dbReference type="ARBA" id="ARBA00022692"/>
    </source>
</evidence>
<keyword evidence="3" id="KW-1003">Cell membrane</keyword>
<dbReference type="Gene3D" id="3.30.240.20">
    <property type="entry name" value="bsu07140 like domains"/>
    <property type="match status" value="2"/>
</dbReference>
<comment type="similarity">
    <text evidence="2">Belongs to the UPF0702 family.</text>
</comment>
<keyword evidence="6 7" id="KW-0472">Membrane</keyword>
<evidence type="ECO:0000256" key="3">
    <source>
        <dbReference type="ARBA" id="ARBA00022475"/>
    </source>
</evidence>
<proteinExistence type="inferred from homology"/>
<dbReference type="Proteomes" id="UP000824165">
    <property type="component" value="Unassembled WGS sequence"/>
</dbReference>
<protein>
    <submittedName>
        <fullName evidence="9">DUF421 domain-containing protein</fullName>
    </submittedName>
</protein>
<dbReference type="Pfam" id="PF04239">
    <property type="entry name" value="DUF421"/>
    <property type="match status" value="1"/>
</dbReference>
<dbReference type="PANTHER" id="PTHR34582:SF6">
    <property type="entry name" value="UPF0702 TRANSMEMBRANE PROTEIN YCAP"/>
    <property type="match status" value="1"/>
</dbReference>
<accession>A0A9D1KRV0</accession>
<evidence type="ECO:0000313" key="10">
    <source>
        <dbReference type="Proteomes" id="UP000824165"/>
    </source>
</evidence>
<dbReference type="PANTHER" id="PTHR34582">
    <property type="entry name" value="UPF0702 TRANSMEMBRANE PROTEIN YCAP"/>
    <property type="match status" value="1"/>
</dbReference>
<dbReference type="InterPro" id="IPR007353">
    <property type="entry name" value="DUF421"/>
</dbReference>
<comment type="caution">
    <text evidence="9">The sequence shown here is derived from an EMBL/GenBank/DDBJ whole genome shotgun (WGS) entry which is preliminary data.</text>
</comment>
<comment type="subcellular location">
    <subcellularLocation>
        <location evidence="1">Cell membrane</location>
        <topology evidence="1">Multi-pass membrane protein</topology>
    </subcellularLocation>
</comment>
<sequence length="225" mass="24883">MLIIVLRTLILYAVVVVSLRVMGKRQLGELQPSELVVAIMISDLASVPMQDIDIPLLWGILPVLTLIVAEVLLSFMSLKSKRVRRFLSGEPSIVIYDGKIIESELMRLRFNVNDLLSELRLCGCHDISEVEAAVVETSGKLSVIQKCGARTATVSDLSGNGSQKEGLPFAIISDGTLNREELRRSGHSLTWLRDELSKRGICHISDVFLMSVNAEGKIFIQNKSH</sequence>
<dbReference type="InterPro" id="IPR023090">
    <property type="entry name" value="UPF0702_alpha/beta_dom_sf"/>
</dbReference>
<evidence type="ECO:0000256" key="1">
    <source>
        <dbReference type="ARBA" id="ARBA00004651"/>
    </source>
</evidence>
<reference evidence="9" key="1">
    <citation type="submission" date="2020-10" db="EMBL/GenBank/DDBJ databases">
        <authorList>
            <person name="Gilroy R."/>
        </authorList>
    </citation>
    <scope>NUCLEOTIDE SEQUENCE</scope>
    <source>
        <strain evidence="9">CHK181-108</strain>
    </source>
</reference>
<dbReference type="EMBL" id="DVLU01000097">
    <property type="protein sequence ID" value="HIT86012.1"/>
    <property type="molecule type" value="Genomic_DNA"/>
</dbReference>
<name>A0A9D1KRV0_9FIRM</name>
<keyword evidence="4 7" id="KW-0812">Transmembrane</keyword>
<evidence type="ECO:0000256" key="2">
    <source>
        <dbReference type="ARBA" id="ARBA00006448"/>
    </source>
</evidence>
<evidence type="ECO:0000259" key="8">
    <source>
        <dbReference type="Pfam" id="PF04239"/>
    </source>
</evidence>
<evidence type="ECO:0000256" key="5">
    <source>
        <dbReference type="ARBA" id="ARBA00022989"/>
    </source>
</evidence>
<evidence type="ECO:0000313" key="9">
    <source>
        <dbReference type="EMBL" id="HIT86012.1"/>
    </source>
</evidence>
<dbReference type="AlphaFoldDB" id="A0A9D1KRV0"/>
<organism evidence="9 10">
    <name type="scientific">Candidatus Ornithomonoglobus intestinigallinarum</name>
    <dbReference type="NCBI Taxonomy" id="2840894"/>
    <lineage>
        <taxon>Bacteria</taxon>
        <taxon>Bacillati</taxon>
        <taxon>Bacillota</taxon>
        <taxon>Clostridia</taxon>
        <taxon>Candidatus Ornithomonoglobus</taxon>
    </lineage>
</organism>
<gene>
    <name evidence="9" type="ORF">IAA60_08960</name>
</gene>
<feature type="domain" description="YetF C-terminal" evidence="8">
    <location>
        <begin position="79"/>
        <end position="212"/>
    </location>
</feature>
<evidence type="ECO:0000256" key="7">
    <source>
        <dbReference type="SAM" id="Phobius"/>
    </source>
</evidence>
<feature type="transmembrane region" description="Helical" evidence="7">
    <location>
        <begin position="56"/>
        <end position="78"/>
    </location>
</feature>
<dbReference type="GO" id="GO:0005886">
    <property type="term" value="C:plasma membrane"/>
    <property type="evidence" value="ECO:0007669"/>
    <property type="project" value="UniProtKB-SubCell"/>
</dbReference>
<keyword evidence="5 7" id="KW-1133">Transmembrane helix</keyword>